<evidence type="ECO:0000313" key="10">
    <source>
        <dbReference type="EMBL" id="MBO8426164.1"/>
    </source>
</evidence>
<dbReference type="GO" id="GO:0003908">
    <property type="term" value="F:methylated-DNA-[protein]-cysteine S-methyltransferase activity"/>
    <property type="evidence" value="ECO:0007669"/>
    <property type="project" value="UniProtKB-EC"/>
</dbReference>
<reference evidence="10" key="2">
    <citation type="journal article" date="2021" name="PeerJ">
        <title>Extensive microbial diversity within the chicken gut microbiome revealed by metagenomics and culture.</title>
        <authorList>
            <person name="Gilroy R."/>
            <person name="Ravi A."/>
            <person name="Getino M."/>
            <person name="Pursley I."/>
            <person name="Horton D.L."/>
            <person name="Alikhan N.F."/>
            <person name="Baker D."/>
            <person name="Gharbi K."/>
            <person name="Hall N."/>
            <person name="Watson M."/>
            <person name="Adriaenssens E.M."/>
            <person name="Foster-Nyarko E."/>
            <person name="Jarju S."/>
            <person name="Secka A."/>
            <person name="Antonio M."/>
            <person name="Oren A."/>
            <person name="Chaudhuri R.R."/>
            <person name="La Ragione R."/>
            <person name="Hildebrand F."/>
            <person name="Pallen M.J."/>
        </authorList>
    </citation>
    <scope>NUCLEOTIDE SEQUENCE</scope>
    <source>
        <strain evidence="10">17113</strain>
    </source>
</reference>
<reference evidence="10" key="1">
    <citation type="submission" date="2020-10" db="EMBL/GenBank/DDBJ databases">
        <authorList>
            <person name="Gilroy R."/>
        </authorList>
    </citation>
    <scope>NUCLEOTIDE SEQUENCE</scope>
    <source>
        <strain evidence="10">17113</strain>
    </source>
</reference>
<dbReference type="InterPro" id="IPR001497">
    <property type="entry name" value="MethylDNA_cys_MeTrfase_AS"/>
</dbReference>
<comment type="catalytic activity">
    <reaction evidence="8">
        <text>a 6-O-methyl-2'-deoxyguanosine in DNA + L-cysteinyl-[protein] = S-methyl-L-cysteinyl-[protein] + a 2'-deoxyguanosine in DNA</text>
        <dbReference type="Rhea" id="RHEA:24000"/>
        <dbReference type="Rhea" id="RHEA-COMP:10131"/>
        <dbReference type="Rhea" id="RHEA-COMP:10132"/>
        <dbReference type="Rhea" id="RHEA-COMP:11367"/>
        <dbReference type="Rhea" id="RHEA-COMP:11368"/>
        <dbReference type="ChEBI" id="CHEBI:29950"/>
        <dbReference type="ChEBI" id="CHEBI:82612"/>
        <dbReference type="ChEBI" id="CHEBI:85445"/>
        <dbReference type="ChEBI" id="CHEBI:85448"/>
        <dbReference type="EC" id="2.1.1.63"/>
    </reaction>
</comment>
<proteinExistence type="inferred from homology"/>
<feature type="domain" description="Methylated-DNA-[protein]-cysteine S-methyltransferase DNA binding" evidence="9">
    <location>
        <begin position="78"/>
        <end position="161"/>
    </location>
</feature>
<dbReference type="InterPro" id="IPR014048">
    <property type="entry name" value="MethylDNA_cys_MeTrfase_DNA-bd"/>
</dbReference>
<name>A0A9D9DJ95_9FIRM</name>
<keyword evidence="4" id="KW-0489">Methyltransferase</keyword>
<dbReference type="GO" id="GO:0032259">
    <property type="term" value="P:methylation"/>
    <property type="evidence" value="ECO:0007669"/>
    <property type="project" value="UniProtKB-KW"/>
</dbReference>
<dbReference type="FunFam" id="1.10.10.10:FF:000214">
    <property type="entry name" value="Methylated-DNA--protein-cysteine methyltransferase"/>
    <property type="match status" value="1"/>
</dbReference>
<dbReference type="EC" id="2.1.1.63" evidence="3"/>
<keyword evidence="5" id="KW-0808">Transferase</keyword>
<dbReference type="SUPFAM" id="SSF46767">
    <property type="entry name" value="Methylated DNA-protein cysteine methyltransferase, C-terminal domain"/>
    <property type="match status" value="1"/>
</dbReference>
<evidence type="ECO:0000256" key="1">
    <source>
        <dbReference type="ARBA" id="ARBA00001286"/>
    </source>
</evidence>
<dbReference type="PANTHER" id="PTHR10815:SF13">
    <property type="entry name" value="METHYLATED-DNA--PROTEIN-CYSTEINE METHYLTRANSFERASE"/>
    <property type="match status" value="1"/>
</dbReference>
<dbReference type="InterPro" id="IPR036217">
    <property type="entry name" value="MethylDNA_cys_MeTrfase_DNAb"/>
</dbReference>
<dbReference type="Pfam" id="PF01035">
    <property type="entry name" value="DNA_binding_1"/>
    <property type="match status" value="1"/>
</dbReference>
<dbReference type="InterPro" id="IPR036631">
    <property type="entry name" value="MGMT_N_sf"/>
</dbReference>
<dbReference type="NCBIfam" id="TIGR00589">
    <property type="entry name" value="ogt"/>
    <property type="match status" value="1"/>
</dbReference>
<dbReference type="GO" id="GO:0006281">
    <property type="term" value="P:DNA repair"/>
    <property type="evidence" value="ECO:0007669"/>
    <property type="project" value="UniProtKB-KW"/>
</dbReference>
<keyword evidence="7" id="KW-0234">DNA repair</keyword>
<protein>
    <recommendedName>
        <fullName evidence="3">methylated-DNA--[protein]-cysteine S-methyltransferase</fullName>
        <ecNumber evidence="3">2.1.1.63</ecNumber>
    </recommendedName>
</protein>
<dbReference type="PROSITE" id="PS00374">
    <property type="entry name" value="MGMT"/>
    <property type="match status" value="1"/>
</dbReference>
<dbReference type="CDD" id="cd06445">
    <property type="entry name" value="ATase"/>
    <property type="match status" value="1"/>
</dbReference>
<evidence type="ECO:0000313" key="11">
    <source>
        <dbReference type="Proteomes" id="UP000823634"/>
    </source>
</evidence>
<evidence type="ECO:0000256" key="4">
    <source>
        <dbReference type="ARBA" id="ARBA00022603"/>
    </source>
</evidence>
<comment type="similarity">
    <text evidence="2">Belongs to the MGMT family.</text>
</comment>
<evidence type="ECO:0000256" key="7">
    <source>
        <dbReference type="ARBA" id="ARBA00023204"/>
    </source>
</evidence>
<evidence type="ECO:0000259" key="9">
    <source>
        <dbReference type="Pfam" id="PF01035"/>
    </source>
</evidence>
<keyword evidence="6" id="KW-0227">DNA damage</keyword>
<dbReference type="SUPFAM" id="SSF53155">
    <property type="entry name" value="Methylated DNA-protein cysteine methyltransferase domain"/>
    <property type="match status" value="1"/>
</dbReference>
<comment type="caution">
    <text evidence="10">The sequence shown here is derived from an EMBL/GenBank/DDBJ whole genome shotgun (WGS) entry which is preliminary data.</text>
</comment>
<dbReference type="PANTHER" id="PTHR10815">
    <property type="entry name" value="METHYLATED-DNA--PROTEIN-CYSTEINE METHYLTRANSFERASE"/>
    <property type="match status" value="1"/>
</dbReference>
<gene>
    <name evidence="10" type="ORF">IAC61_02440</name>
</gene>
<dbReference type="Proteomes" id="UP000823634">
    <property type="component" value="Unassembled WGS sequence"/>
</dbReference>
<evidence type="ECO:0000256" key="3">
    <source>
        <dbReference type="ARBA" id="ARBA00011918"/>
    </source>
</evidence>
<evidence type="ECO:0000256" key="6">
    <source>
        <dbReference type="ARBA" id="ARBA00022763"/>
    </source>
</evidence>
<organism evidence="10 11">
    <name type="scientific">Candidatus Alloenteromonas pullistercoris</name>
    <dbReference type="NCBI Taxonomy" id="2840785"/>
    <lineage>
        <taxon>Bacteria</taxon>
        <taxon>Bacillati</taxon>
        <taxon>Bacillota</taxon>
        <taxon>Bacillota incertae sedis</taxon>
        <taxon>Candidatus Alloenteromonas</taxon>
    </lineage>
</organism>
<dbReference type="InterPro" id="IPR036388">
    <property type="entry name" value="WH-like_DNA-bd_sf"/>
</dbReference>
<dbReference type="EMBL" id="JADINA010000019">
    <property type="protein sequence ID" value="MBO8426164.1"/>
    <property type="molecule type" value="Genomic_DNA"/>
</dbReference>
<comment type="catalytic activity">
    <reaction evidence="1">
        <text>a 4-O-methyl-thymidine in DNA + L-cysteinyl-[protein] = a thymidine in DNA + S-methyl-L-cysteinyl-[protein]</text>
        <dbReference type="Rhea" id="RHEA:53428"/>
        <dbReference type="Rhea" id="RHEA-COMP:10131"/>
        <dbReference type="Rhea" id="RHEA-COMP:10132"/>
        <dbReference type="Rhea" id="RHEA-COMP:13555"/>
        <dbReference type="Rhea" id="RHEA-COMP:13556"/>
        <dbReference type="ChEBI" id="CHEBI:29950"/>
        <dbReference type="ChEBI" id="CHEBI:82612"/>
        <dbReference type="ChEBI" id="CHEBI:137386"/>
        <dbReference type="ChEBI" id="CHEBI:137387"/>
        <dbReference type="EC" id="2.1.1.63"/>
    </reaction>
</comment>
<accession>A0A9D9DJ95</accession>
<sequence length="172" mass="18858">MPLLRSSFLSPLGEIEVFSSASRIAYIDFKGQALPTWLMEGVTEGHDGAIDKAISYLQDYFDGAKPVIDFPVCPAMTPFQEAVRAELLSLPYGETVSYVELTRRVERRVGRKSFVRAVAKAVSLNPILIAVPCHRVILSSGEIGGYAGSAERKKRLLEFEKRALVSGAKPAK</sequence>
<evidence type="ECO:0000256" key="2">
    <source>
        <dbReference type="ARBA" id="ARBA00008711"/>
    </source>
</evidence>
<dbReference type="AlphaFoldDB" id="A0A9D9DJ95"/>
<evidence type="ECO:0000256" key="8">
    <source>
        <dbReference type="ARBA" id="ARBA00049348"/>
    </source>
</evidence>
<evidence type="ECO:0000256" key="5">
    <source>
        <dbReference type="ARBA" id="ARBA00022679"/>
    </source>
</evidence>
<dbReference type="Gene3D" id="1.10.10.10">
    <property type="entry name" value="Winged helix-like DNA-binding domain superfamily/Winged helix DNA-binding domain"/>
    <property type="match status" value="1"/>
</dbReference>